<dbReference type="GO" id="GO:0005829">
    <property type="term" value="C:cytosol"/>
    <property type="evidence" value="ECO:0007669"/>
    <property type="project" value="TreeGrafter"/>
</dbReference>
<evidence type="ECO:0000256" key="8">
    <source>
        <dbReference type="ARBA" id="ARBA00030520"/>
    </source>
</evidence>
<feature type="domain" description="Aminoacyl-tRNA synthetase class Ia" evidence="11">
    <location>
        <begin position="656"/>
        <end position="694"/>
    </location>
</feature>
<evidence type="ECO:0000256" key="1">
    <source>
        <dbReference type="ARBA" id="ARBA00005594"/>
    </source>
</evidence>
<dbReference type="EMBL" id="BLIY01000022">
    <property type="protein sequence ID" value="GFE55514.1"/>
    <property type="molecule type" value="Genomic_DNA"/>
</dbReference>
<evidence type="ECO:0000256" key="10">
    <source>
        <dbReference type="RuleBase" id="RU363035"/>
    </source>
</evidence>
<keyword evidence="6 10" id="KW-0648">Protein biosynthesis</keyword>
<evidence type="ECO:0000256" key="5">
    <source>
        <dbReference type="ARBA" id="ARBA00022840"/>
    </source>
</evidence>
<dbReference type="GO" id="GO:0005524">
    <property type="term" value="F:ATP binding"/>
    <property type="evidence" value="ECO:0007669"/>
    <property type="project" value="UniProtKB-KW"/>
</dbReference>
<dbReference type="AlphaFoldDB" id="A0A9W5WW36"/>
<evidence type="ECO:0000313" key="14">
    <source>
        <dbReference type="Proteomes" id="UP001057455"/>
    </source>
</evidence>
<evidence type="ECO:0000256" key="3">
    <source>
        <dbReference type="ARBA" id="ARBA00022598"/>
    </source>
</evidence>
<dbReference type="InterPro" id="IPR002302">
    <property type="entry name" value="Leu-tRNA-ligase"/>
</dbReference>
<evidence type="ECO:0000259" key="11">
    <source>
        <dbReference type="Pfam" id="PF00133"/>
    </source>
</evidence>
<evidence type="ECO:0000256" key="2">
    <source>
        <dbReference type="ARBA" id="ARBA00013164"/>
    </source>
</evidence>
<comment type="similarity">
    <text evidence="1 10">Belongs to the class-I aminoacyl-tRNA synthetase family.</text>
</comment>
<proteinExistence type="inferred from homology"/>
<dbReference type="FunFam" id="3.40.50.620:FF:000060">
    <property type="entry name" value="Leucine--tRNA ligase"/>
    <property type="match status" value="1"/>
</dbReference>
<dbReference type="SUPFAM" id="SSF52374">
    <property type="entry name" value="Nucleotidylyl transferase"/>
    <property type="match status" value="1"/>
</dbReference>
<dbReference type="InterPro" id="IPR009080">
    <property type="entry name" value="tRNAsynth_Ia_anticodon-bd"/>
</dbReference>
<dbReference type="Gene3D" id="1.10.730.10">
    <property type="entry name" value="Isoleucyl-tRNA Synthetase, Domain 1"/>
    <property type="match status" value="1"/>
</dbReference>
<comment type="catalytic activity">
    <reaction evidence="9">
        <text>tRNA(Leu) + L-leucine + ATP = L-leucyl-tRNA(Leu) + AMP + diphosphate</text>
        <dbReference type="Rhea" id="RHEA:11688"/>
        <dbReference type="Rhea" id="RHEA-COMP:9613"/>
        <dbReference type="Rhea" id="RHEA-COMP:9622"/>
        <dbReference type="ChEBI" id="CHEBI:30616"/>
        <dbReference type="ChEBI" id="CHEBI:33019"/>
        <dbReference type="ChEBI" id="CHEBI:57427"/>
        <dbReference type="ChEBI" id="CHEBI:78442"/>
        <dbReference type="ChEBI" id="CHEBI:78494"/>
        <dbReference type="ChEBI" id="CHEBI:456215"/>
        <dbReference type="EC" id="6.1.1.4"/>
    </reaction>
</comment>
<keyword evidence="3 10" id="KW-0436">Ligase</keyword>
<dbReference type="InterPro" id="IPR014729">
    <property type="entry name" value="Rossmann-like_a/b/a_fold"/>
</dbReference>
<dbReference type="EC" id="6.1.1.4" evidence="2"/>
<evidence type="ECO:0000256" key="4">
    <source>
        <dbReference type="ARBA" id="ARBA00022741"/>
    </source>
</evidence>
<evidence type="ECO:0000256" key="9">
    <source>
        <dbReference type="ARBA" id="ARBA00047469"/>
    </source>
</evidence>
<dbReference type="Pfam" id="PF00133">
    <property type="entry name" value="tRNA-synt_1"/>
    <property type="match status" value="2"/>
</dbReference>
<dbReference type="InterPro" id="IPR001412">
    <property type="entry name" value="aa-tRNA-synth_I_CS"/>
</dbReference>
<dbReference type="OrthoDB" id="15954at2759"/>
<feature type="domain" description="Methionyl/Valyl/Leucyl/Isoleucyl-tRNA synthetase anticodon-binding" evidence="12">
    <location>
        <begin position="729"/>
        <end position="810"/>
    </location>
</feature>
<dbReference type="InterPro" id="IPR002300">
    <property type="entry name" value="aa-tRNA-synth_Ia"/>
</dbReference>
<dbReference type="Gene3D" id="3.40.50.620">
    <property type="entry name" value="HUPs"/>
    <property type="match status" value="3"/>
</dbReference>
<dbReference type="InterPro" id="IPR013155">
    <property type="entry name" value="M/V/L/I-tRNA-synth_anticd-bd"/>
</dbReference>
<evidence type="ECO:0000259" key="12">
    <source>
        <dbReference type="Pfam" id="PF08264"/>
    </source>
</evidence>
<dbReference type="SUPFAM" id="SSF47323">
    <property type="entry name" value="Anticodon-binding domain of a subclass of class I aminoacyl-tRNA synthetases"/>
    <property type="match status" value="1"/>
</dbReference>
<evidence type="ECO:0000256" key="6">
    <source>
        <dbReference type="ARBA" id="ARBA00022917"/>
    </source>
</evidence>
<dbReference type="PROSITE" id="PS00178">
    <property type="entry name" value="AA_TRNA_LIGASE_I"/>
    <property type="match status" value="1"/>
</dbReference>
<keyword evidence="5 10" id="KW-0067">ATP-binding</keyword>
<organism evidence="13 14">
    <name type="scientific">Babesia ovis</name>
    <dbReference type="NCBI Taxonomy" id="5869"/>
    <lineage>
        <taxon>Eukaryota</taxon>
        <taxon>Sar</taxon>
        <taxon>Alveolata</taxon>
        <taxon>Apicomplexa</taxon>
        <taxon>Aconoidasida</taxon>
        <taxon>Piroplasmida</taxon>
        <taxon>Babesiidae</taxon>
        <taxon>Babesia</taxon>
    </lineage>
</organism>
<keyword evidence="4 10" id="KW-0547">Nucleotide-binding</keyword>
<keyword evidence="14" id="KW-1185">Reference proteome</keyword>
<name>A0A9W5WW36_BABOV</name>
<dbReference type="PANTHER" id="PTHR43740:SF2">
    <property type="entry name" value="LEUCINE--TRNA LIGASE, MITOCHONDRIAL"/>
    <property type="match status" value="1"/>
</dbReference>
<protein>
    <recommendedName>
        <fullName evidence="2">leucine--tRNA ligase</fullName>
        <ecNumber evidence="2">6.1.1.4</ecNumber>
    </recommendedName>
    <alternativeName>
        <fullName evidence="8">Leucyl-tRNA synthetase</fullName>
    </alternativeName>
</protein>
<dbReference type="PANTHER" id="PTHR43740">
    <property type="entry name" value="LEUCYL-TRNA SYNTHETASE"/>
    <property type="match status" value="1"/>
</dbReference>
<evidence type="ECO:0000313" key="13">
    <source>
        <dbReference type="EMBL" id="GFE55514.1"/>
    </source>
</evidence>
<keyword evidence="7 10" id="KW-0030">Aminoacyl-tRNA synthetase</keyword>
<feature type="domain" description="Aminoacyl-tRNA synthetase class Ia" evidence="11">
    <location>
        <begin position="124"/>
        <end position="308"/>
    </location>
</feature>
<dbReference type="Pfam" id="PF08264">
    <property type="entry name" value="Anticodon_1"/>
    <property type="match status" value="1"/>
</dbReference>
<accession>A0A9W5WW36</accession>
<gene>
    <name evidence="13" type="ORF">BaOVIS_029180</name>
</gene>
<reference evidence="13" key="1">
    <citation type="submission" date="2019-12" db="EMBL/GenBank/DDBJ databases">
        <title>Genome sequence of Babesia ovis.</title>
        <authorList>
            <person name="Yamagishi J."/>
            <person name="Sevinc F."/>
            <person name="Xuan X."/>
        </authorList>
    </citation>
    <scope>NUCLEOTIDE SEQUENCE</scope>
    <source>
        <strain evidence="13">Selcuk</strain>
    </source>
</reference>
<dbReference type="GO" id="GO:0004823">
    <property type="term" value="F:leucine-tRNA ligase activity"/>
    <property type="evidence" value="ECO:0007669"/>
    <property type="project" value="UniProtKB-EC"/>
</dbReference>
<dbReference type="GO" id="GO:0006429">
    <property type="term" value="P:leucyl-tRNA aminoacylation"/>
    <property type="evidence" value="ECO:0007669"/>
    <property type="project" value="InterPro"/>
</dbReference>
<sequence>MDVPAIHGKRLKDSIGLTLLLLSVWLRPSVVCSWKVLPGRRRSVEIPQQRLFSAGCVSEAPQPRHRRKCDERRQRETTWQRIWESEGVFRADEVYPRTNDSIPGSVDSVSHQGCGHGAEVSHQGDVKPKFYGLCMIPYPSGDGLHVGHLLGYTALDVICRHKRLSCYRVLCPIGWDSFGLPAERYAQSINRDVKEVSLENIARFRSQLKRMGFGYDWSRELSTSDPKYYKWTQWMFQQFYKRGIAYRATQMVNWCPELNTVLANEEVKNGLSARGGYPVYRKGAEQWLLRISNYAQRLLEGLNKLEWPGAIVDAQRKWIGLEHGYKIMFKVADSRLNSAVNPDNDSLKLFGFVTDLDSLQNISHIELPVDVENLQHFVHPSAADQVEQLRLSSAKMSNLERYDAKMVVDTGNCVLNPISHELIPLVVTNTPMLFSQPINCRVVTKPAAVDMDSTIRDNVDSTRDTLDSSTKDNLDTIRDTTTDASVEPFVNVKMKDWIFSRARYWGEPIPLKLSDGEYVPIDPQLLPLETGPDRTETMPQWAGSSWHYLRFCDANNEDVPFDRQKADMWMPVDLYVGGTEHAVSHLLYARFWNKLLFDMGLSPVEEPFKSILLHGIIRSPSFSVNGQPIDPASVTKHKGRYVLKKDHQTEVQVKLEKMSKSKNNVVSPDDLIDTYGADALRLHLLFLGPIHKDKVWSDSGLVGVSRLLDRIETFFKSVSITDDAQDRTAINRLADRIRSAIEKYHFNVAVADFFKFFTHLSSSATSRLDRYIANTFLQLLSPFAPHIADELWHVVNPGFVGSIANTQYPQNM</sequence>
<evidence type="ECO:0000256" key="7">
    <source>
        <dbReference type="ARBA" id="ARBA00023146"/>
    </source>
</evidence>
<dbReference type="Proteomes" id="UP001057455">
    <property type="component" value="Unassembled WGS sequence"/>
</dbReference>
<comment type="caution">
    <text evidence="13">The sequence shown here is derived from an EMBL/GenBank/DDBJ whole genome shotgun (WGS) entry which is preliminary data.</text>
</comment>
<dbReference type="PRINTS" id="PR00985">
    <property type="entry name" value="TRNASYNTHLEU"/>
</dbReference>
<dbReference type="CDD" id="cd00812">
    <property type="entry name" value="LeuRS_core"/>
    <property type="match status" value="1"/>
</dbReference>